<protein>
    <recommendedName>
        <fullName evidence="3">Tetratricopeptide repeat protein</fullName>
    </recommendedName>
</protein>
<sequence>MDASRHLLRARELLERGRPELAESALSDAIDASIQAEDLVMLTRARMALGELLSSEGRDDEAIPFLQAVVRTEIADGSVDLEVKAAARLLRRIRGIPEE</sequence>
<evidence type="ECO:0008006" key="3">
    <source>
        <dbReference type="Google" id="ProtNLM"/>
    </source>
</evidence>
<reference evidence="1 2" key="1">
    <citation type="submission" date="2014-07" db="EMBL/GenBank/DDBJ databases">
        <title>Draft Genome Sequence of Gephyronic Acid Producer, Cystobacter violaceus Strain Cb vi76.</title>
        <authorList>
            <person name="Stevens D.C."/>
            <person name="Young J."/>
            <person name="Carmichael R."/>
            <person name="Tan J."/>
            <person name="Taylor R.E."/>
        </authorList>
    </citation>
    <scope>NUCLEOTIDE SEQUENCE [LARGE SCALE GENOMIC DNA]</scope>
    <source>
        <strain evidence="1 2">Cb vi76</strain>
    </source>
</reference>
<proteinExistence type="predicted"/>
<dbReference type="Proteomes" id="UP000028547">
    <property type="component" value="Unassembled WGS sequence"/>
</dbReference>
<comment type="caution">
    <text evidence="1">The sequence shown here is derived from an EMBL/GenBank/DDBJ whole genome shotgun (WGS) entry which is preliminary data.</text>
</comment>
<dbReference type="Gene3D" id="1.25.40.10">
    <property type="entry name" value="Tetratricopeptide repeat domain"/>
    <property type="match status" value="1"/>
</dbReference>
<dbReference type="InterPro" id="IPR011990">
    <property type="entry name" value="TPR-like_helical_dom_sf"/>
</dbReference>
<dbReference type="SUPFAM" id="SSF48452">
    <property type="entry name" value="TPR-like"/>
    <property type="match status" value="1"/>
</dbReference>
<organism evidence="1 2">
    <name type="scientific">Archangium violaceum Cb vi76</name>
    <dbReference type="NCBI Taxonomy" id="1406225"/>
    <lineage>
        <taxon>Bacteria</taxon>
        <taxon>Pseudomonadati</taxon>
        <taxon>Myxococcota</taxon>
        <taxon>Myxococcia</taxon>
        <taxon>Myxococcales</taxon>
        <taxon>Cystobacterineae</taxon>
        <taxon>Archangiaceae</taxon>
        <taxon>Archangium</taxon>
    </lineage>
</organism>
<dbReference type="RefSeq" id="WP_043411781.1">
    <property type="nucleotide sequence ID" value="NZ_JPMI01000367.1"/>
</dbReference>
<name>A0A084SGE2_9BACT</name>
<accession>A0A084SGE2</accession>
<dbReference type="EMBL" id="JPMI01000367">
    <property type="protein sequence ID" value="KFA87527.1"/>
    <property type="molecule type" value="Genomic_DNA"/>
</dbReference>
<dbReference type="AlphaFoldDB" id="A0A084SGE2"/>
<gene>
    <name evidence="1" type="ORF">Q664_46695</name>
</gene>
<evidence type="ECO:0000313" key="2">
    <source>
        <dbReference type="Proteomes" id="UP000028547"/>
    </source>
</evidence>
<evidence type="ECO:0000313" key="1">
    <source>
        <dbReference type="EMBL" id="KFA87527.1"/>
    </source>
</evidence>